<evidence type="ECO:0000256" key="8">
    <source>
        <dbReference type="SAM" id="Phobius"/>
    </source>
</evidence>
<accession>A0ABR0Q858</accession>
<evidence type="ECO:0000259" key="10">
    <source>
        <dbReference type="PROSITE" id="PS50929"/>
    </source>
</evidence>
<feature type="transmembrane region" description="Helical" evidence="8">
    <location>
        <begin position="211"/>
        <end position="229"/>
    </location>
</feature>
<feature type="compositionally biased region" description="Low complexity" evidence="7">
    <location>
        <begin position="675"/>
        <end position="684"/>
    </location>
</feature>
<gene>
    <name evidence="11" type="ORF">PVK06_011129</name>
</gene>
<feature type="domain" description="ABC transmembrane type-1" evidence="10">
    <location>
        <begin position="835"/>
        <end position="1127"/>
    </location>
</feature>
<evidence type="ECO:0000259" key="9">
    <source>
        <dbReference type="PROSITE" id="PS50893"/>
    </source>
</evidence>
<feature type="transmembrane region" description="Helical" evidence="8">
    <location>
        <begin position="138"/>
        <end position="159"/>
    </location>
</feature>
<evidence type="ECO:0000256" key="7">
    <source>
        <dbReference type="SAM" id="MobiDB-lite"/>
    </source>
</evidence>
<dbReference type="InterPro" id="IPR003439">
    <property type="entry name" value="ABC_transporter-like_ATP-bd"/>
</dbReference>
<dbReference type="EMBL" id="JARKNE010000004">
    <property type="protein sequence ID" value="KAK5835440.1"/>
    <property type="molecule type" value="Genomic_DNA"/>
</dbReference>
<dbReference type="SUPFAM" id="SSF90123">
    <property type="entry name" value="ABC transporter transmembrane region"/>
    <property type="match status" value="2"/>
</dbReference>
<keyword evidence="2 8" id="KW-0812">Transmembrane</keyword>
<feature type="transmembrane region" description="Helical" evidence="8">
    <location>
        <begin position="956"/>
        <end position="976"/>
    </location>
</feature>
<proteinExistence type="predicted"/>
<evidence type="ECO:0000313" key="12">
    <source>
        <dbReference type="Proteomes" id="UP001358586"/>
    </source>
</evidence>
<keyword evidence="3" id="KW-0547">Nucleotide-binding</keyword>
<dbReference type="CDD" id="cd18577">
    <property type="entry name" value="ABC_6TM_Pgp_ABCB1_D1_like"/>
    <property type="match status" value="1"/>
</dbReference>
<feature type="region of interest" description="Disordered" evidence="7">
    <location>
        <begin position="666"/>
        <end position="796"/>
    </location>
</feature>
<feature type="transmembrane region" description="Helical" evidence="8">
    <location>
        <begin position="81"/>
        <end position="104"/>
    </location>
</feature>
<name>A0ABR0Q858_GOSAR</name>
<dbReference type="InterPro" id="IPR027417">
    <property type="entry name" value="P-loop_NTPase"/>
</dbReference>
<dbReference type="Proteomes" id="UP001358586">
    <property type="component" value="Chromosome 4"/>
</dbReference>
<dbReference type="InterPro" id="IPR011527">
    <property type="entry name" value="ABC1_TM_dom"/>
</dbReference>
<dbReference type="Gene3D" id="3.40.50.300">
    <property type="entry name" value="P-loop containing nucleotide triphosphate hydrolases"/>
    <property type="match status" value="2"/>
</dbReference>
<evidence type="ECO:0000256" key="5">
    <source>
        <dbReference type="ARBA" id="ARBA00022989"/>
    </source>
</evidence>
<dbReference type="CDD" id="cd18578">
    <property type="entry name" value="ABC_6TM_Pgp_ABCB1_D2_like"/>
    <property type="match status" value="1"/>
</dbReference>
<feature type="transmembrane region" description="Helical" evidence="8">
    <location>
        <begin position="982"/>
        <end position="1005"/>
    </location>
</feature>
<feature type="compositionally biased region" description="Low complexity" evidence="7">
    <location>
        <begin position="39"/>
        <end position="48"/>
    </location>
</feature>
<sequence length="1450" mass="161439">MMVSRGLFGWSPPHIQPLTPVSEVSEPPESPSPYLDTTAEAAGEAAQVEAEEEMEEEEEIEPPPAAVPFSGLFACADRLDWVLMIVGSLAAAAHGTALVVYLHYFAKIIQVLGLGPQEQGQDRMDEQFERFKELSLTIVYIAAGVFAAGWIEVSCWILTGERQTAVIRSRYVQVLLNQDMSFFDTYGNNGDIVSQVLSDVLLIQSALSEKVGNYIHNMATFFGGLIIGFVNCWQIALITLATGPFIVAAGGISNIFLHRLAENIQDAYAEAASIAEQAVSYVRTLYAFTNETLAKYSYATSLQATLRYGILISLVQGLGLGFTYGLAICSCALQLWVGRFLVTNHKAHGGEIIAALFAVILSGLGLNQAATNFYSFDQGRIAAFRLFEMISRSSSGLNQEGNILASIQGNIEFRNVYFSYLSRPEIPILSGFYLTVPAKKAVALVGRNGSGKSSIIPLMERFYDPTLGEVLLDGENIKNLKLEWLRSQIGLVTQEPALLSLSIKDNIAYGRDATFDQIEEAAKIARAHTFISSLERGYETQVGRAGLALTEEQKIKLSIARAVLLNPTVLLLDEVTGGLDFEAERTVQEALDLLMLGRSTIIIARQLCLIRNVDYIAVMEEGQLVEMGTHDELVALDGLYAELLRCEEAAKLPRRMPVRNYKETSTFQIEKDSSSVHSFQESSSPKFVKSPSLQRVHGIFRPQDGAFNTQESPKAHSPPPEKMLENGLPVDAGDKEPSIRRQDSFERRLPELPKLDVQSAQQQKSNDSDPESPVSPLLTSDPKNERSHSQTFSRPLSYSDDIPIEVKEAKDVHHGEAPSFWRLAQLSFAEWLYAVLGSIGAAIFGSFNPLLAYVIALIVTAYYRRQEHHHLQDEVDRWCLIIACMGIVTVVANFLQHFYFGIMGEKMTERVRRMMFSAMLRNEIGWFDNEENSPDNLSMRLANDATFVRAAFSNRLSIFIQDSAAVIVAILIGMLLHWRLALVAFATLPVLAVSAFAQKLWLAGFSKGIQEMHRKASLVLEDAVRNIYTVVAFCAGNKVMDLYRLQLKKILKQSFFHGMAIGFAFGFSQFLLFACNALLLWYTALSVKRRYIDLPTALKEYMVFSFATFALVEPFGLAPYILKRRKSLTSVFEIIDRVPKIEPDENSALKPPNVYGSIELKNVDFCYPTRPEMLVLSNFSLKVNGGQTVAIVGVSRSGKSTIISLIERFYDPVAGQILLDGRDLKLYNLRWLRNHLGLVQQEPIIFSTTIRENIIYARHNASESEMKEAARIANAHHFISSLPHGYDTHVGMRGVDLTPGQKQRIAIARVVLKNAPILLLDEASSSIESESSRVVQEALDTLIMGNKTTILIAHRAAMMKHVDNIVVLNGGRIVEEGTHDSLLAKNGLYVRLTQPHFGKESQIRRENGDDPACKDVLYEWVNQEHVRIVEALYNVYSSGFCSRFYEILQL</sequence>
<feature type="compositionally biased region" description="Basic and acidic residues" evidence="7">
    <location>
        <begin position="732"/>
        <end position="754"/>
    </location>
</feature>
<dbReference type="InterPro" id="IPR036640">
    <property type="entry name" value="ABC1_TM_sf"/>
</dbReference>
<organism evidence="11 12">
    <name type="scientific">Gossypium arboreum</name>
    <name type="common">Tree cotton</name>
    <name type="synonym">Gossypium nanking</name>
    <dbReference type="NCBI Taxonomy" id="29729"/>
    <lineage>
        <taxon>Eukaryota</taxon>
        <taxon>Viridiplantae</taxon>
        <taxon>Streptophyta</taxon>
        <taxon>Embryophyta</taxon>
        <taxon>Tracheophyta</taxon>
        <taxon>Spermatophyta</taxon>
        <taxon>Magnoliopsida</taxon>
        <taxon>eudicotyledons</taxon>
        <taxon>Gunneridae</taxon>
        <taxon>Pentapetalae</taxon>
        <taxon>rosids</taxon>
        <taxon>malvids</taxon>
        <taxon>Malvales</taxon>
        <taxon>Malvaceae</taxon>
        <taxon>Malvoideae</taxon>
        <taxon>Gossypium</taxon>
    </lineage>
</organism>
<feature type="domain" description="ABC transporter" evidence="9">
    <location>
        <begin position="411"/>
        <end position="646"/>
    </location>
</feature>
<evidence type="ECO:0000256" key="3">
    <source>
        <dbReference type="ARBA" id="ARBA00022741"/>
    </source>
</evidence>
<dbReference type="Gene3D" id="1.20.1560.10">
    <property type="entry name" value="ABC transporter type 1, transmembrane domain"/>
    <property type="match status" value="2"/>
</dbReference>
<comment type="subcellular location">
    <subcellularLocation>
        <location evidence="1">Membrane</location>
        <topology evidence="1">Multi-pass membrane protein</topology>
    </subcellularLocation>
</comment>
<feature type="transmembrane region" description="Helical" evidence="8">
    <location>
        <begin position="310"/>
        <end position="337"/>
    </location>
</feature>
<protein>
    <recommendedName>
        <fullName evidence="13">ABC transporter B family member 20</fullName>
    </recommendedName>
</protein>
<evidence type="ECO:0000256" key="6">
    <source>
        <dbReference type="ARBA" id="ARBA00023136"/>
    </source>
</evidence>
<dbReference type="PROSITE" id="PS50893">
    <property type="entry name" value="ABC_TRANSPORTER_2"/>
    <property type="match status" value="2"/>
</dbReference>
<feature type="transmembrane region" description="Helical" evidence="8">
    <location>
        <begin position="1101"/>
        <end position="1122"/>
    </location>
</feature>
<reference evidence="11 12" key="1">
    <citation type="submission" date="2023-03" db="EMBL/GenBank/DDBJ databases">
        <title>WGS of Gossypium arboreum.</title>
        <authorList>
            <person name="Yu D."/>
        </authorList>
    </citation>
    <scope>NUCLEOTIDE SEQUENCE [LARGE SCALE GENOMIC DNA]</scope>
    <source>
        <tissue evidence="11">Leaf</tissue>
    </source>
</reference>
<dbReference type="Pfam" id="PF00005">
    <property type="entry name" value="ABC_tran"/>
    <property type="match status" value="2"/>
</dbReference>
<feature type="transmembrane region" description="Helical" evidence="8">
    <location>
        <begin position="880"/>
        <end position="902"/>
    </location>
</feature>
<comment type="caution">
    <text evidence="11">The sequence shown here is derived from an EMBL/GenBank/DDBJ whole genome shotgun (WGS) entry which is preliminary data.</text>
</comment>
<dbReference type="SUPFAM" id="SSF52540">
    <property type="entry name" value="P-loop containing nucleoside triphosphate hydrolases"/>
    <property type="match status" value="2"/>
</dbReference>
<dbReference type="PANTHER" id="PTHR24222:SF52">
    <property type="entry name" value="ABC TRANSPORTER B FAMILY MEMBER 20-RELATED"/>
    <property type="match status" value="1"/>
</dbReference>
<evidence type="ECO:0000256" key="1">
    <source>
        <dbReference type="ARBA" id="ARBA00004141"/>
    </source>
</evidence>
<evidence type="ECO:0000313" key="11">
    <source>
        <dbReference type="EMBL" id="KAK5835440.1"/>
    </source>
</evidence>
<feature type="transmembrane region" description="Helical" evidence="8">
    <location>
        <begin position="831"/>
        <end position="860"/>
    </location>
</feature>
<keyword evidence="6 8" id="KW-0472">Membrane</keyword>
<feature type="transmembrane region" description="Helical" evidence="8">
    <location>
        <begin position="235"/>
        <end position="257"/>
    </location>
</feature>
<dbReference type="Pfam" id="PF00664">
    <property type="entry name" value="ABC_membrane"/>
    <property type="match status" value="2"/>
</dbReference>
<dbReference type="PANTHER" id="PTHR24222">
    <property type="entry name" value="ABC TRANSPORTER B FAMILY"/>
    <property type="match status" value="1"/>
</dbReference>
<feature type="domain" description="ABC transmembrane type-1" evidence="10">
    <location>
        <begin position="85"/>
        <end position="378"/>
    </location>
</feature>
<keyword evidence="5 8" id="KW-1133">Transmembrane helix</keyword>
<feature type="transmembrane region" description="Helical" evidence="8">
    <location>
        <begin position="1054"/>
        <end position="1081"/>
    </location>
</feature>
<feature type="region of interest" description="Disordered" evidence="7">
    <location>
        <begin position="16"/>
        <end position="61"/>
    </location>
</feature>
<evidence type="ECO:0000256" key="4">
    <source>
        <dbReference type="ARBA" id="ARBA00022840"/>
    </source>
</evidence>
<feature type="domain" description="ABC transporter" evidence="9">
    <location>
        <begin position="1158"/>
        <end position="1395"/>
    </location>
</feature>
<keyword evidence="12" id="KW-1185">Reference proteome</keyword>
<dbReference type="PROSITE" id="PS50929">
    <property type="entry name" value="ABC_TM1F"/>
    <property type="match status" value="2"/>
</dbReference>
<dbReference type="InterPro" id="IPR039421">
    <property type="entry name" value="Type_1_exporter"/>
</dbReference>
<feature type="transmembrane region" description="Helical" evidence="8">
    <location>
        <begin position="352"/>
        <end position="370"/>
    </location>
</feature>
<evidence type="ECO:0008006" key="13">
    <source>
        <dbReference type="Google" id="ProtNLM"/>
    </source>
</evidence>
<evidence type="ECO:0000256" key="2">
    <source>
        <dbReference type="ARBA" id="ARBA00022692"/>
    </source>
</evidence>
<feature type="compositionally biased region" description="Acidic residues" evidence="7">
    <location>
        <begin position="49"/>
        <end position="61"/>
    </location>
</feature>
<dbReference type="SMART" id="SM00382">
    <property type="entry name" value="AAA"/>
    <property type="match status" value="2"/>
</dbReference>
<dbReference type="InterPro" id="IPR003593">
    <property type="entry name" value="AAA+_ATPase"/>
</dbReference>
<keyword evidence="4" id="KW-0067">ATP-binding</keyword>